<dbReference type="PANTHER" id="PTHR13068:SF166">
    <property type="entry name" value="TRANSCRIPTION TERMINATION FACTOR MTERF15, MITOCHONDRIAL-LIKE"/>
    <property type="match status" value="1"/>
</dbReference>
<accession>A0AAN9MZN7</accession>
<dbReference type="InterPro" id="IPR038538">
    <property type="entry name" value="MTERF_sf"/>
</dbReference>
<dbReference type="GO" id="GO:0003676">
    <property type="term" value="F:nucleic acid binding"/>
    <property type="evidence" value="ECO:0007669"/>
    <property type="project" value="InterPro"/>
</dbReference>
<evidence type="ECO:0000313" key="5">
    <source>
        <dbReference type="Proteomes" id="UP001367508"/>
    </source>
</evidence>
<dbReference type="Pfam" id="PF02536">
    <property type="entry name" value="mTERF"/>
    <property type="match status" value="2"/>
</dbReference>
<dbReference type="AlphaFoldDB" id="A0AAN9MZN7"/>
<evidence type="ECO:0008006" key="6">
    <source>
        <dbReference type="Google" id="ProtNLM"/>
    </source>
</evidence>
<dbReference type="GO" id="GO:0006353">
    <property type="term" value="P:DNA-templated transcription termination"/>
    <property type="evidence" value="ECO:0007669"/>
    <property type="project" value="UniProtKB-KW"/>
</dbReference>
<keyword evidence="2" id="KW-0806">Transcription termination</keyword>
<protein>
    <recommendedName>
        <fullName evidence="6">mTERF protein</fullName>
    </recommendedName>
</protein>
<evidence type="ECO:0000256" key="2">
    <source>
        <dbReference type="ARBA" id="ARBA00022472"/>
    </source>
</evidence>
<evidence type="ECO:0000256" key="1">
    <source>
        <dbReference type="ARBA" id="ARBA00007692"/>
    </source>
</evidence>
<evidence type="ECO:0000256" key="3">
    <source>
        <dbReference type="ARBA" id="ARBA00022946"/>
    </source>
</evidence>
<name>A0AAN9MZN7_CANGL</name>
<dbReference type="EMBL" id="JAYMYQ010000001">
    <property type="protein sequence ID" value="KAK7363612.1"/>
    <property type="molecule type" value="Genomic_DNA"/>
</dbReference>
<dbReference type="Proteomes" id="UP001367508">
    <property type="component" value="Unassembled WGS sequence"/>
</dbReference>
<dbReference type="FunFam" id="1.25.70.10:FF:000001">
    <property type="entry name" value="Mitochondrial transcription termination factor-like"/>
    <property type="match status" value="1"/>
</dbReference>
<keyword evidence="5" id="KW-1185">Reference proteome</keyword>
<evidence type="ECO:0000313" key="4">
    <source>
        <dbReference type="EMBL" id="KAK7363612.1"/>
    </source>
</evidence>
<comment type="caution">
    <text evidence="4">The sequence shown here is derived from an EMBL/GenBank/DDBJ whole genome shotgun (WGS) entry which is preliminary data.</text>
</comment>
<dbReference type="SMART" id="SM00733">
    <property type="entry name" value="Mterf"/>
    <property type="match status" value="5"/>
</dbReference>
<gene>
    <name evidence="4" type="ORF">VNO77_05761</name>
</gene>
<sequence length="396" mass="45185">MLNSHTHKSILHLRGIITFTTATSPTLEFYPLLKLQLHPPSFSLRLFKFTTTSDPHSFTVSYLVHSCGFSPESALRASNKVRFDNPQKPDSVLAFFHNRGFSNSQIRRIVKRELRLLLCDPDKVLLPKFEFLRSKGASSADIVHMVSTGPRFLSRSLENHIVPAYEFVRGFLHSDDQIIACMMRNSCFLSDGRLAFNSKLLLDNGVRPSDIANLLRRWPSVLSSANMLKTVEELKEIGFASSTSTFSVALLAKRTVNKTKWDDKVETFKKWGWSQEHVLKAFKKQPYCMLTSADKIDALMNYWVNQFGCDSLELVKAPVLFQLSLHKRIVPRASVVQFLVSKGLRKKDASTTLPFVITEKSFLEKFVNRFKEDSSHLLKIYEENMNLANNKENACL</sequence>
<comment type="similarity">
    <text evidence="1">Belongs to the mTERF family.</text>
</comment>
<dbReference type="Gene3D" id="1.25.70.10">
    <property type="entry name" value="Transcription termination factor 3, mitochondrial"/>
    <property type="match status" value="2"/>
</dbReference>
<proteinExistence type="inferred from homology"/>
<keyword evidence="3" id="KW-0809">Transit peptide</keyword>
<organism evidence="4 5">
    <name type="scientific">Canavalia gladiata</name>
    <name type="common">Sword bean</name>
    <name type="synonym">Dolichos gladiatus</name>
    <dbReference type="NCBI Taxonomy" id="3824"/>
    <lineage>
        <taxon>Eukaryota</taxon>
        <taxon>Viridiplantae</taxon>
        <taxon>Streptophyta</taxon>
        <taxon>Embryophyta</taxon>
        <taxon>Tracheophyta</taxon>
        <taxon>Spermatophyta</taxon>
        <taxon>Magnoliopsida</taxon>
        <taxon>eudicotyledons</taxon>
        <taxon>Gunneridae</taxon>
        <taxon>Pentapetalae</taxon>
        <taxon>rosids</taxon>
        <taxon>fabids</taxon>
        <taxon>Fabales</taxon>
        <taxon>Fabaceae</taxon>
        <taxon>Papilionoideae</taxon>
        <taxon>50 kb inversion clade</taxon>
        <taxon>NPAAA clade</taxon>
        <taxon>indigoferoid/millettioid clade</taxon>
        <taxon>Phaseoleae</taxon>
        <taxon>Canavalia</taxon>
    </lineage>
</organism>
<reference evidence="4 5" key="1">
    <citation type="submission" date="2024-01" db="EMBL/GenBank/DDBJ databases">
        <title>The genomes of 5 underutilized Papilionoideae crops provide insights into root nodulation and disease resistanc.</title>
        <authorList>
            <person name="Jiang F."/>
        </authorList>
    </citation>
    <scope>NUCLEOTIDE SEQUENCE [LARGE SCALE GENOMIC DNA]</scope>
    <source>
        <strain evidence="4">LVBAO_FW01</strain>
        <tissue evidence="4">Leaves</tissue>
    </source>
</reference>
<keyword evidence="2" id="KW-0805">Transcription regulation</keyword>
<keyword evidence="2" id="KW-0804">Transcription</keyword>
<dbReference type="InterPro" id="IPR003690">
    <property type="entry name" value="MTERF"/>
</dbReference>
<dbReference type="PANTHER" id="PTHR13068">
    <property type="entry name" value="CGI-12 PROTEIN-RELATED"/>
    <property type="match status" value="1"/>
</dbReference>